<dbReference type="CDD" id="cd22322">
    <property type="entry name" value="EcoRII-like"/>
    <property type="match status" value="1"/>
</dbReference>
<sequence length="468" mass="53159">MKTDIVSEGKQTDWKMVEELALKSRKIFLKKLSRNDTSWSMPGGSNQSGFYVPRDIRESRFFPALEPRKDLPHIEEAKCPSYWPQADTVRDDSHIRYFTNKTSECHFTRIPKELFQLLNPASWLLGGTLVAPEGLAHHWFMVIDSQSAAAELLETRLDVSSDFHFGLFDPAALSSASKDQSEEAAQLEAEIQAALLAGTIESLLLKYSRLPSPEQLSKQARNMHLKTMGYGDLNPWELERPGDAVMRISRDIEYAVYRQHELRLRAVEVAAILAKHKSAASAAVQGFRALDAAFLSASQQRKSRGGRSFESHLDYLLRAGGVRSQPQAILGQRRPDFVMPDARTVRDADRKDYYAAAILSAKTTLRERWKQITHERFNCSIFLATVDDRISVETLNELREAEITLVVPESMKAVKTESLYRNDSNVISFRSFFDDAIAVMRPNLLLESGMILARQRRPRTRVRKSLKQ</sequence>
<dbReference type="InterPro" id="IPR038365">
    <property type="entry name" value="EcoRII_C_sf"/>
</dbReference>
<feature type="domain" description="Restriction endonuclease type II EcoRII C-terminal" evidence="1">
    <location>
        <begin position="265"/>
        <end position="415"/>
    </location>
</feature>
<dbReference type="Proteomes" id="UP001302072">
    <property type="component" value="Chromosome"/>
</dbReference>
<dbReference type="Gene3D" id="2.40.330.10">
    <property type="entry name" value="DNA-binding pseudobarrel domain"/>
    <property type="match status" value="1"/>
</dbReference>
<dbReference type="Gene3D" id="3.40.91.80">
    <property type="match status" value="1"/>
</dbReference>
<evidence type="ECO:0000313" key="2">
    <source>
        <dbReference type="EMBL" id="WNH54501.1"/>
    </source>
</evidence>
<dbReference type="InterPro" id="IPR015109">
    <property type="entry name" value="Restrct_endonuc_II_EcoRII_C"/>
</dbReference>
<organism evidence="2 3">
    <name type="scientific">Stenotrophomonas oahuensis</name>
    <dbReference type="NCBI Taxonomy" id="3003271"/>
    <lineage>
        <taxon>Bacteria</taxon>
        <taxon>Pseudomonadati</taxon>
        <taxon>Pseudomonadota</taxon>
        <taxon>Gammaproteobacteria</taxon>
        <taxon>Lysobacterales</taxon>
        <taxon>Lysobacteraceae</taxon>
        <taxon>Stenotrophomonas</taxon>
    </lineage>
</organism>
<gene>
    <name evidence="2" type="ORF">PDM29_09565</name>
</gene>
<evidence type="ECO:0000313" key="3">
    <source>
        <dbReference type="Proteomes" id="UP001302072"/>
    </source>
</evidence>
<accession>A0ABY9YUI3</accession>
<dbReference type="EMBL" id="CP115541">
    <property type="protein sequence ID" value="WNH54501.1"/>
    <property type="molecule type" value="Genomic_DNA"/>
</dbReference>
<reference evidence="2 3" key="1">
    <citation type="submission" date="2022-12" db="EMBL/GenBank/DDBJ databases">
        <title>Two new species, Stenotrophomonas aracearum and Stenotrophomonas oahuensis, isolated from Anthurium (Araceae family) in Hawaii.</title>
        <authorList>
            <person name="Chunag S.C."/>
            <person name="Dobhal S."/>
            <person name="Alvarez A."/>
            <person name="Arif M."/>
        </authorList>
    </citation>
    <scope>NUCLEOTIDE SEQUENCE [LARGE SCALE GENOMIC DNA]</scope>
    <source>
        <strain evidence="2 3">A5586</strain>
    </source>
</reference>
<dbReference type="SUPFAM" id="SSF101936">
    <property type="entry name" value="DNA-binding pseudobarrel domain"/>
    <property type="match status" value="1"/>
</dbReference>
<name>A0ABY9YUI3_9GAMM</name>
<keyword evidence="3" id="KW-1185">Reference proteome</keyword>
<keyword evidence="2" id="KW-0378">Hydrolase</keyword>
<protein>
    <submittedName>
        <fullName evidence="2">Type II restriction endonuclease</fullName>
    </submittedName>
</protein>
<evidence type="ECO:0000259" key="1">
    <source>
        <dbReference type="Pfam" id="PF09019"/>
    </source>
</evidence>
<proteinExistence type="predicted"/>
<dbReference type="InterPro" id="IPR015300">
    <property type="entry name" value="DNA-bd_pseudobarrel_sf"/>
</dbReference>
<dbReference type="InterPro" id="IPR011335">
    <property type="entry name" value="Restrct_endonuc-II-like"/>
</dbReference>
<dbReference type="Pfam" id="PF09019">
    <property type="entry name" value="EcoRII-C"/>
    <property type="match status" value="1"/>
</dbReference>
<dbReference type="SUPFAM" id="SSF52980">
    <property type="entry name" value="Restriction endonuclease-like"/>
    <property type="match status" value="1"/>
</dbReference>
<keyword evidence="2" id="KW-0540">Nuclease</keyword>
<dbReference type="RefSeq" id="WP_311193591.1">
    <property type="nucleotide sequence ID" value="NZ_CP115541.1"/>
</dbReference>
<dbReference type="GO" id="GO:0004519">
    <property type="term" value="F:endonuclease activity"/>
    <property type="evidence" value="ECO:0007669"/>
    <property type="project" value="UniProtKB-KW"/>
</dbReference>
<keyword evidence="2" id="KW-0255">Endonuclease</keyword>